<keyword evidence="2" id="KW-1185">Reference proteome</keyword>
<sequence>VTNRKKSERGVVRPKLFLSRRGFIPRSDFEPVGLDGDEFLG</sequence>
<dbReference type="Proteomes" id="UP000708208">
    <property type="component" value="Unassembled WGS sequence"/>
</dbReference>
<organism evidence="1 2">
    <name type="scientific">Allacma fusca</name>
    <dbReference type="NCBI Taxonomy" id="39272"/>
    <lineage>
        <taxon>Eukaryota</taxon>
        <taxon>Metazoa</taxon>
        <taxon>Ecdysozoa</taxon>
        <taxon>Arthropoda</taxon>
        <taxon>Hexapoda</taxon>
        <taxon>Collembola</taxon>
        <taxon>Symphypleona</taxon>
        <taxon>Sminthuridae</taxon>
        <taxon>Allacma</taxon>
    </lineage>
</organism>
<evidence type="ECO:0000313" key="2">
    <source>
        <dbReference type="Proteomes" id="UP000708208"/>
    </source>
</evidence>
<dbReference type="EMBL" id="CAJVCH010535185">
    <property type="protein sequence ID" value="CAG7825146.1"/>
    <property type="molecule type" value="Genomic_DNA"/>
</dbReference>
<feature type="non-terminal residue" evidence="1">
    <location>
        <position position="41"/>
    </location>
</feature>
<comment type="caution">
    <text evidence="1">The sequence shown here is derived from an EMBL/GenBank/DDBJ whole genome shotgun (WGS) entry which is preliminary data.</text>
</comment>
<accession>A0A8J2PRU2</accession>
<protein>
    <submittedName>
        <fullName evidence="1">Uncharacterized protein</fullName>
    </submittedName>
</protein>
<gene>
    <name evidence="1" type="ORF">AFUS01_LOCUS35270</name>
</gene>
<dbReference type="AlphaFoldDB" id="A0A8J2PRU2"/>
<reference evidence="1" key="1">
    <citation type="submission" date="2021-06" db="EMBL/GenBank/DDBJ databases">
        <authorList>
            <person name="Hodson N. C."/>
            <person name="Mongue J. A."/>
            <person name="Jaron S. K."/>
        </authorList>
    </citation>
    <scope>NUCLEOTIDE SEQUENCE</scope>
</reference>
<name>A0A8J2PRU2_9HEXA</name>
<proteinExistence type="predicted"/>
<evidence type="ECO:0000313" key="1">
    <source>
        <dbReference type="EMBL" id="CAG7825146.1"/>
    </source>
</evidence>